<dbReference type="EMBL" id="CM046131">
    <property type="protein sequence ID" value="KAI8430124.1"/>
    <property type="molecule type" value="Genomic_DNA"/>
</dbReference>
<organism evidence="1 2">
    <name type="scientific">Choristoneura fumiferana</name>
    <name type="common">Spruce budworm moth</name>
    <name type="synonym">Archips fumiferana</name>
    <dbReference type="NCBI Taxonomy" id="7141"/>
    <lineage>
        <taxon>Eukaryota</taxon>
        <taxon>Metazoa</taxon>
        <taxon>Ecdysozoa</taxon>
        <taxon>Arthropoda</taxon>
        <taxon>Hexapoda</taxon>
        <taxon>Insecta</taxon>
        <taxon>Pterygota</taxon>
        <taxon>Neoptera</taxon>
        <taxon>Endopterygota</taxon>
        <taxon>Lepidoptera</taxon>
        <taxon>Glossata</taxon>
        <taxon>Ditrysia</taxon>
        <taxon>Tortricoidea</taxon>
        <taxon>Tortricidae</taxon>
        <taxon>Tortricinae</taxon>
        <taxon>Choristoneura</taxon>
    </lineage>
</organism>
<dbReference type="Proteomes" id="UP001064048">
    <property type="component" value="Chromosome Z"/>
</dbReference>
<sequence>MPCEHQRDKMSERQLLDKSCFGEGGMAVPAARGALPDHWREFLCGGGAAFCNILISYPLNKLIFRQMMHGVETTFALNQLQKEGAAFLYRGMLPPLMQRSLSMSLMFGVYDECLQPLLNHNINPYVAKSVAGVVAGCVEATLMPFERLQTLLIHPKYHKEFKNTAHAIRDIARRYGIKEFYRGLTPILMRNGPSNAMFFIIRDEVRQLLPPQDQLFYKTLQDFLAGASIGAFLSTLFYPLNVIKIAMQCELGGPHRTIAYEFRYILRKRGSKFTNFYHGVVHGNERPTYRADYIYEKAFDAFYKVHHAAASWAVARARCEAEGTALLVPASLDEADSMPVLTANILTRYQGVFVGMHDLYSEKFFNMEPRHLGGRCVAMRRSGRLFVHHCHDALPFICKTKTTDLTYQASCDTYQSSDMNNWELAPNGHCYMSHAEPQTWYDAYATCLATGGFLAILNNRSEADYVRDLFKRLGERRIPENDFAFLGFRDRLEDVGYADWDIQCAQNGNLSAYRRCGGMRRSGLLSTGDCDTPAAFFCEKKGQNETKLRSNRPESVAQAGSTAQWIVVCAPQRGDFRNQLNKLSNSHVVHRRKLSLKCLAMPVLITPGCKLYVVTLSILCSW</sequence>
<accession>A0ACC0K167</accession>
<gene>
    <name evidence="1" type="ORF">MSG28_000528</name>
</gene>
<reference evidence="1 2" key="1">
    <citation type="journal article" date="2022" name="Genome Biol. Evol.">
        <title>The Spruce Budworm Genome: Reconstructing the Evolutionary History of Antifreeze Proteins.</title>
        <authorList>
            <person name="Beliveau C."/>
            <person name="Gagne P."/>
            <person name="Picq S."/>
            <person name="Vernygora O."/>
            <person name="Keeling C.I."/>
            <person name="Pinkney K."/>
            <person name="Doucet D."/>
            <person name="Wen F."/>
            <person name="Johnston J.S."/>
            <person name="Maaroufi H."/>
            <person name="Boyle B."/>
            <person name="Laroche J."/>
            <person name="Dewar K."/>
            <person name="Juretic N."/>
            <person name="Blackburn G."/>
            <person name="Nisole A."/>
            <person name="Brunet B."/>
            <person name="Brandao M."/>
            <person name="Lumley L."/>
            <person name="Duan J."/>
            <person name="Quan G."/>
            <person name="Lucarotti C.J."/>
            <person name="Roe A.D."/>
            <person name="Sperling F.A.H."/>
            <person name="Levesque R.C."/>
            <person name="Cusson M."/>
        </authorList>
    </citation>
    <scope>NUCLEOTIDE SEQUENCE [LARGE SCALE GENOMIC DNA]</scope>
    <source>
        <strain evidence="1">Glfc:IPQL:Cfum</strain>
    </source>
</reference>
<evidence type="ECO:0000313" key="2">
    <source>
        <dbReference type="Proteomes" id="UP001064048"/>
    </source>
</evidence>
<name>A0ACC0K167_CHOFU</name>
<keyword evidence="2" id="KW-1185">Reference proteome</keyword>
<proteinExistence type="predicted"/>
<comment type="caution">
    <text evidence="1">The sequence shown here is derived from an EMBL/GenBank/DDBJ whole genome shotgun (WGS) entry which is preliminary data.</text>
</comment>
<evidence type="ECO:0000313" key="1">
    <source>
        <dbReference type="EMBL" id="KAI8430124.1"/>
    </source>
</evidence>
<protein>
    <submittedName>
        <fullName evidence="1">Uncharacterized protein</fullName>
    </submittedName>
</protein>